<protein>
    <submittedName>
        <fullName evidence="1">Transmembrane protein 229B</fullName>
    </submittedName>
</protein>
<dbReference type="Proteomes" id="UP000550707">
    <property type="component" value="Unassembled WGS sequence"/>
</dbReference>
<dbReference type="AlphaFoldDB" id="A0A7J8K2X3"/>
<dbReference type="EMBL" id="JACASF010000001">
    <property type="protein sequence ID" value="KAF6503091.1"/>
    <property type="molecule type" value="Genomic_DNA"/>
</dbReference>
<organism evidence="1 2">
    <name type="scientific">Molossus molossus</name>
    <name type="common">Pallas' mastiff bat</name>
    <name type="synonym">Vespertilio molossus</name>
    <dbReference type="NCBI Taxonomy" id="27622"/>
    <lineage>
        <taxon>Eukaryota</taxon>
        <taxon>Metazoa</taxon>
        <taxon>Chordata</taxon>
        <taxon>Craniata</taxon>
        <taxon>Vertebrata</taxon>
        <taxon>Euteleostomi</taxon>
        <taxon>Mammalia</taxon>
        <taxon>Eutheria</taxon>
        <taxon>Laurasiatheria</taxon>
        <taxon>Chiroptera</taxon>
        <taxon>Yangochiroptera</taxon>
        <taxon>Molossidae</taxon>
        <taxon>Molossus</taxon>
    </lineage>
</organism>
<evidence type="ECO:0000313" key="2">
    <source>
        <dbReference type="Proteomes" id="UP000550707"/>
    </source>
</evidence>
<reference evidence="1 2" key="1">
    <citation type="journal article" date="2020" name="Nature">
        <title>Six reference-quality genomes reveal evolution of bat adaptations.</title>
        <authorList>
            <person name="Jebb D."/>
            <person name="Huang Z."/>
            <person name="Pippel M."/>
            <person name="Hughes G.M."/>
            <person name="Lavrichenko K."/>
            <person name="Devanna P."/>
            <person name="Winkler S."/>
            <person name="Jermiin L.S."/>
            <person name="Skirmuntt E.C."/>
            <person name="Katzourakis A."/>
            <person name="Burkitt-Gray L."/>
            <person name="Ray D.A."/>
            <person name="Sullivan K.A.M."/>
            <person name="Roscito J.G."/>
            <person name="Kirilenko B.M."/>
            <person name="Davalos L.M."/>
            <person name="Corthals A.P."/>
            <person name="Power M.L."/>
            <person name="Jones G."/>
            <person name="Ransome R.D."/>
            <person name="Dechmann D.K.N."/>
            <person name="Locatelli A.G."/>
            <person name="Puechmaille S.J."/>
            <person name="Fedrigo O."/>
            <person name="Jarvis E.D."/>
            <person name="Hiller M."/>
            <person name="Vernes S.C."/>
            <person name="Myers E.W."/>
            <person name="Teeling E.C."/>
        </authorList>
    </citation>
    <scope>NUCLEOTIDE SEQUENCE [LARGE SCALE GENOMIC DNA]</scope>
    <source>
        <strain evidence="1">MMolMol1</strain>
        <tissue evidence="1">Muscle</tissue>
    </source>
</reference>
<keyword evidence="2" id="KW-1185">Reference proteome</keyword>
<sequence>MLIHTTENGTVTQSGTRTKVNPGHSWTVILMSVLSCALKGVITAGPRRRHGFRGAPDGAVPLVPVRHPWLLLRGDVHRGLGVRGEL</sequence>
<evidence type="ECO:0000313" key="1">
    <source>
        <dbReference type="EMBL" id="KAF6503091.1"/>
    </source>
</evidence>
<dbReference type="InParanoid" id="A0A7J8K2X3"/>
<gene>
    <name evidence="1" type="ORF">HJG59_018382</name>
</gene>
<proteinExistence type="predicted"/>
<comment type="caution">
    <text evidence="1">The sequence shown here is derived from an EMBL/GenBank/DDBJ whole genome shotgun (WGS) entry which is preliminary data.</text>
</comment>
<keyword evidence="1" id="KW-0812">Transmembrane</keyword>
<name>A0A7J8K2X3_MOLMO</name>
<accession>A0A7J8K2X3</accession>
<keyword evidence="1" id="KW-0472">Membrane</keyword>